<dbReference type="EMBL" id="JBHTOI010000049">
    <property type="protein sequence ID" value="MFD1419322.1"/>
    <property type="molecule type" value="Genomic_DNA"/>
</dbReference>
<feature type="signal peptide" evidence="7">
    <location>
        <begin position="1"/>
        <end position="33"/>
    </location>
</feature>
<keyword evidence="6" id="KW-1133">Transmembrane helix</keyword>
<evidence type="ECO:0000256" key="2">
    <source>
        <dbReference type="ARBA" id="ARBA00022525"/>
    </source>
</evidence>
<feature type="compositionally biased region" description="Polar residues" evidence="5">
    <location>
        <begin position="36"/>
        <end position="49"/>
    </location>
</feature>
<dbReference type="PANTHER" id="PTHR45661:SF3">
    <property type="entry name" value="IG-LIKE DOMAIN-CONTAINING PROTEIN"/>
    <property type="match status" value="1"/>
</dbReference>
<keyword evidence="1" id="KW-0134">Cell wall</keyword>
<evidence type="ECO:0000256" key="4">
    <source>
        <dbReference type="ARBA" id="ARBA00023088"/>
    </source>
</evidence>
<feature type="domain" description="Gram-positive cocci surface proteins LPxTG" evidence="8">
    <location>
        <begin position="799"/>
        <end position="831"/>
    </location>
</feature>
<protein>
    <submittedName>
        <fullName evidence="9">Leucine-rich repeat protein</fullName>
    </submittedName>
</protein>
<organism evidence="9 10">
    <name type="scientific">Companilactobacillus keshanensis</name>
    <dbReference type="NCBI Taxonomy" id="2486003"/>
    <lineage>
        <taxon>Bacteria</taxon>
        <taxon>Bacillati</taxon>
        <taxon>Bacillota</taxon>
        <taxon>Bacilli</taxon>
        <taxon>Lactobacillales</taxon>
        <taxon>Lactobacillaceae</taxon>
        <taxon>Companilactobacillus</taxon>
    </lineage>
</organism>
<feature type="compositionally biased region" description="Low complexity" evidence="5">
    <location>
        <begin position="702"/>
        <end position="715"/>
    </location>
</feature>
<evidence type="ECO:0000313" key="9">
    <source>
        <dbReference type="EMBL" id="MFD1419322.1"/>
    </source>
</evidence>
<dbReference type="Proteomes" id="UP001597251">
    <property type="component" value="Unassembled WGS sequence"/>
</dbReference>
<dbReference type="InterPro" id="IPR032675">
    <property type="entry name" value="LRR_dom_sf"/>
</dbReference>
<keyword evidence="2" id="KW-0964">Secreted</keyword>
<dbReference type="Gene3D" id="3.80.10.10">
    <property type="entry name" value="Ribonuclease Inhibitor"/>
    <property type="match status" value="2"/>
</dbReference>
<feature type="compositionally biased region" description="Low complexity" evidence="5">
    <location>
        <begin position="69"/>
        <end position="95"/>
    </location>
</feature>
<keyword evidence="4" id="KW-0572">Peptidoglycan-anchor</keyword>
<evidence type="ECO:0000256" key="1">
    <source>
        <dbReference type="ARBA" id="ARBA00022512"/>
    </source>
</evidence>
<keyword evidence="6" id="KW-0472">Membrane</keyword>
<keyword evidence="6" id="KW-0812">Transmembrane</keyword>
<evidence type="ECO:0000256" key="6">
    <source>
        <dbReference type="SAM" id="Phobius"/>
    </source>
</evidence>
<dbReference type="PANTHER" id="PTHR45661">
    <property type="entry name" value="SURFACE ANTIGEN"/>
    <property type="match status" value="1"/>
</dbReference>
<dbReference type="PROSITE" id="PS50847">
    <property type="entry name" value="GRAM_POS_ANCHORING"/>
    <property type="match status" value="1"/>
</dbReference>
<keyword evidence="10" id="KW-1185">Reference proteome</keyword>
<dbReference type="InterPro" id="IPR026906">
    <property type="entry name" value="LRR_5"/>
</dbReference>
<dbReference type="NCBIfam" id="TIGR01167">
    <property type="entry name" value="LPXTG_anchor"/>
    <property type="match status" value="1"/>
</dbReference>
<comment type="caution">
    <text evidence="9">The sequence shown here is derived from an EMBL/GenBank/DDBJ whole genome shotgun (WGS) entry which is preliminary data.</text>
</comment>
<evidence type="ECO:0000256" key="5">
    <source>
        <dbReference type="SAM" id="MobiDB-lite"/>
    </source>
</evidence>
<accession>A0ABW4BVX7</accession>
<feature type="compositionally biased region" description="Basic and acidic residues" evidence="5">
    <location>
        <begin position="717"/>
        <end position="728"/>
    </location>
</feature>
<proteinExistence type="predicted"/>
<gene>
    <name evidence="9" type="ORF">ACFQ42_11265</name>
</gene>
<evidence type="ECO:0000256" key="3">
    <source>
        <dbReference type="ARBA" id="ARBA00022729"/>
    </source>
</evidence>
<dbReference type="InterPro" id="IPR019931">
    <property type="entry name" value="LPXTG_anchor"/>
</dbReference>
<reference evidence="10" key="1">
    <citation type="journal article" date="2019" name="Int. J. Syst. Evol. Microbiol.">
        <title>The Global Catalogue of Microorganisms (GCM) 10K type strain sequencing project: providing services to taxonomists for standard genome sequencing and annotation.</title>
        <authorList>
            <consortium name="The Broad Institute Genomics Platform"/>
            <consortium name="The Broad Institute Genome Sequencing Center for Infectious Disease"/>
            <person name="Wu L."/>
            <person name="Ma J."/>
        </authorList>
    </citation>
    <scope>NUCLEOTIDE SEQUENCE [LARGE SCALE GENOMIC DNA]</scope>
    <source>
        <strain evidence="10">CCM 8936</strain>
    </source>
</reference>
<keyword evidence="3 7" id="KW-0732">Signal</keyword>
<dbReference type="RefSeq" id="WP_125675557.1">
    <property type="nucleotide sequence ID" value="NZ_JBHTOI010000049.1"/>
</dbReference>
<feature type="transmembrane region" description="Helical" evidence="6">
    <location>
        <begin position="808"/>
        <end position="825"/>
    </location>
</feature>
<evidence type="ECO:0000256" key="7">
    <source>
        <dbReference type="SAM" id="SignalP"/>
    </source>
</evidence>
<feature type="compositionally biased region" description="Polar residues" evidence="5">
    <location>
        <begin position="735"/>
        <end position="763"/>
    </location>
</feature>
<feature type="region of interest" description="Disordered" evidence="5">
    <location>
        <begin position="637"/>
        <end position="764"/>
    </location>
</feature>
<feature type="region of interest" description="Disordered" evidence="5">
    <location>
        <begin position="28"/>
        <end position="147"/>
    </location>
</feature>
<feature type="compositionally biased region" description="Polar residues" evidence="5">
    <location>
        <begin position="57"/>
        <end position="68"/>
    </location>
</feature>
<evidence type="ECO:0000259" key="8">
    <source>
        <dbReference type="PROSITE" id="PS50847"/>
    </source>
</evidence>
<evidence type="ECO:0000313" key="10">
    <source>
        <dbReference type="Proteomes" id="UP001597251"/>
    </source>
</evidence>
<feature type="chain" id="PRO_5047030279" evidence="7">
    <location>
        <begin position="34"/>
        <end position="831"/>
    </location>
</feature>
<dbReference type="Pfam" id="PF13306">
    <property type="entry name" value="LRR_5"/>
    <property type="match status" value="2"/>
</dbReference>
<feature type="compositionally biased region" description="Low complexity" evidence="5">
    <location>
        <begin position="641"/>
        <end position="679"/>
    </location>
</feature>
<dbReference type="InterPro" id="IPR053139">
    <property type="entry name" value="Surface_bspA-like"/>
</dbReference>
<name>A0ABW4BVX7_9LACO</name>
<sequence>MSEKCKLKRNLLLTSATLVGLGTSLMIGTNVKADPSDTSITNQTPTENDSPIVKSGSVDSDQRATSDQSDSSNVDTGSSISGSSRSDSGTTGSNNDSGVNTDTQSDPDKTSDSGDSPIVKPTTPTTDEDSATDTSADPQSDFSYSQDVNGNYIVTGYTGAAQKTANGGKDPKYSTDITIPDYYKGIPVVAIAANAFNNDGSSDDNLSVIDGLTSVTFGKNLQWIGDSAFESNKLTSVSFTDGIWSIGVDAFKNNELTDVDLNQVTQINSDAFSGNDISKLVIPDKTTNIAENAFKNNKITNLTLGTNLETVGTSAFANNQIAGIITLPNKLSQLGDYAFANNQITGIKFNDLITKINTGVFENNNLNGYLVLPDNVVNIGDNSFANNKLSSLTLDSNVVTIGTNSFTNNNLSGTLTIPKSVASIGNNSFANNDLTGIVLTGDLDSLGDKAFSDNNLQNIKIDGKIGTIGNEAFSDQKKMAATVYATYTNALDVRATIAKNLGLLSDQLAQLKFSINGENLDYDEYSDQLTIPENYRGQNITVTFVLSSGGLDTGWYGTSDLELTLVKKMVTADVKVPSNLADQPWVTSIDKNVTGQVGTDVTIDVPEVLGYVADKKTIQATVNDNGTITANESVDYELDLGPTKDPTGGGTDPTIPITPDNPVVPVTPDNPTAPTTPVNPERPNIPKGGTNSTGTPDIIKPSNNNSSLDSSSSKSPTEVDKFYNKSDSSKPVIPNTITAKGSGTQTTSKNGIITSSNNDSENVTSERDPLLTTINNSNQSGYTNKTKGNPILQGNQGLLPQTSDKSTFLGWIGAVVLLFLGWLGFKKKDRK</sequence>